<evidence type="ECO:0000313" key="8">
    <source>
        <dbReference type="Proteomes" id="UP000270530"/>
    </source>
</evidence>
<evidence type="ECO:0000256" key="5">
    <source>
        <dbReference type="ARBA" id="ARBA00022989"/>
    </source>
</evidence>
<dbReference type="PANTHER" id="PTHR13416:SF2">
    <property type="entry name" value="TRANSMEMBRANE PROTEIN 43"/>
    <property type="match status" value="1"/>
</dbReference>
<dbReference type="Proteomes" id="UP000270530">
    <property type="component" value="Chromosome"/>
</dbReference>
<organism evidence="7 8">
    <name type="scientific">Aerosticca soli</name>
    <dbReference type="NCBI Taxonomy" id="2010829"/>
    <lineage>
        <taxon>Bacteria</taxon>
        <taxon>Pseudomonadati</taxon>
        <taxon>Pseudomonadota</taxon>
        <taxon>Gammaproteobacteria</taxon>
        <taxon>Lysobacterales</taxon>
        <taxon>Rhodanobacteraceae</taxon>
        <taxon>Aerosticca</taxon>
    </lineage>
</organism>
<accession>A0A2Z6E7L3</accession>
<dbReference type="OrthoDB" id="273988at2"/>
<dbReference type="AlphaFoldDB" id="A0A2Z6E7L3"/>
<keyword evidence="3" id="KW-0812">Transmembrane</keyword>
<evidence type="ECO:0000256" key="2">
    <source>
        <dbReference type="ARBA" id="ARBA00004586"/>
    </source>
</evidence>
<keyword evidence="8" id="KW-1185">Reference proteome</keyword>
<dbReference type="PANTHER" id="PTHR13416">
    <property type="match status" value="1"/>
</dbReference>
<comment type="subcellular location">
    <subcellularLocation>
        <location evidence="1">Endomembrane system</location>
        <topology evidence="1">Multi-pass membrane protein</topology>
    </subcellularLocation>
    <subcellularLocation>
        <location evidence="2">Endoplasmic reticulum membrane</location>
    </subcellularLocation>
</comment>
<dbReference type="GO" id="GO:0012505">
    <property type="term" value="C:endomembrane system"/>
    <property type="evidence" value="ECO:0007669"/>
    <property type="project" value="UniProtKB-SubCell"/>
</dbReference>
<evidence type="ECO:0000256" key="1">
    <source>
        <dbReference type="ARBA" id="ARBA00004127"/>
    </source>
</evidence>
<dbReference type="Pfam" id="PF07787">
    <property type="entry name" value="TMEM43"/>
    <property type="match status" value="1"/>
</dbReference>
<reference evidence="8" key="1">
    <citation type="submission" date="2018-04" db="EMBL/GenBank/DDBJ databases">
        <authorList>
            <person name="Watanabe M."/>
            <person name="Kojima H."/>
        </authorList>
    </citation>
    <scope>NUCLEOTIDE SEQUENCE [LARGE SCALE GENOMIC DNA]</scope>
    <source>
        <strain evidence="8">Dysh456</strain>
    </source>
</reference>
<dbReference type="RefSeq" id="WP_126539489.1">
    <property type="nucleotide sequence ID" value="NZ_AP018560.1"/>
</dbReference>
<name>A0A2Z6E7L3_9GAMM</name>
<keyword evidence="6" id="KW-0472">Membrane</keyword>
<protein>
    <submittedName>
        <fullName evidence="7">Uncharacterized protein</fullName>
    </submittedName>
</protein>
<dbReference type="GO" id="GO:0071763">
    <property type="term" value="P:nuclear membrane organization"/>
    <property type="evidence" value="ECO:0007669"/>
    <property type="project" value="TreeGrafter"/>
</dbReference>
<gene>
    <name evidence="7" type="ORF">ALSL_2412</name>
</gene>
<dbReference type="GO" id="GO:0006629">
    <property type="term" value="P:lipid metabolic process"/>
    <property type="evidence" value="ECO:0007669"/>
    <property type="project" value="TreeGrafter"/>
</dbReference>
<sequence length="278" mass="29672">MRHPAWLRPLAGAVLLLAAALLLVSTERGVQRHRAVLARHGGTADAAAPGLLRVSGPIEVVGAPRDPLFGVGADVPLLLRRVEMFQWREVAVDGTVHYELDWVDHPLDTGGFRQPAGHANPGAFLVDGARFEAAEVRVGGYRLAPALRHALPGFEDVAPPPDGQLPPNLVATFSRAGDFLCTCARMDAARLGDLRVSWRAVPRQVVTILARAEDGLLVPAGDAATGDGFEVQVGDRALEELLPELPPSPAHPWLRRALAAALVLAAAWLLLGRRRAGR</sequence>
<evidence type="ECO:0000313" key="7">
    <source>
        <dbReference type="EMBL" id="BBD81037.1"/>
    </source>
</evidence>
<keyword evidence="4" id="KW-0256">Endoplasmic reticulum</keyword>
<dbReference type="InterPro" id="IPR012430">
    <property type="entry name" value="TMEM43_fam"/>
</dbReference>
<keyword evidence="5" id="KW-1133">Transmembrane helix</keyword>
<evidence type="ECO:0000256" key="4">
    <source>
        <dbReference type="ARBA" id="ARBA00022824"/>
    </source>
</evidence>
<evidence type="ECO:0000256" key="3">
    <source>
        <dbReference type="ARBA" id="ARBA00022692"/>
    </source>
</evidence>
<dbReference type="KEGG" id="rbd:ALSL_2412"/>
<dbReference type="EMBL" id="AP018560">
    <property type="protein sequence ID" value="BBD81037.1"/>
    <property type="molecule type" value="Genomic_DNA"/>
</dbReference>
<proteinExistence type="predicted"/>
<evidence type="ECO:0000256" key="6">
    <source>
        <dbReference type="ARBA" id="ARBA00023136"/>
    </source>
</evidence>
<reference evidence="8" key="2">
    <citation type="submission" date="2018-06" db="EMBL/GenBank/DDBJ databases">
        <title>Genome sequence of Rhodanobacteraceae bacterium strain Dysh456.</title>
        <authorList>
            <person name="Fukui M."/>
        </authorList>
    </citation>
    <scope>NUCLEOTIDE SEQUENCE [LARGE SCALE GENOMIC DNA]</scope>
    <source>
        <strain evidence="8">Dysh456</strain>
    </source>
</reference>